<name>A0A9P7YZF0_9HELO</name>
<protein>
    <recommendedName>
        <fullName evidence="3">RRM domain-containing protein</fullName>
    </recommendedName>
</protein>
<comment type="caution">
    <text evidence="1">The sequence shown here is derived from an EMBL/GenBank/DDBJ whole genome shotgun (WGS) entry which is preliminary data.</text>
</comment>
<dbReference type="EMBL" id="MU254128">
    <property type="protein sequence ID" value="KAG9241983.1"/>
    <property type="molecule type" value="Genomic_DNA"/>
</dbReference>
<evidence type="ECO:0008006" key="3">
    <source>
        <dbReference type="Google" id="ProtNLM"/>
    </source>
</evidence>
<gene>
    <name evidence="1" type="ORF">BJ878DRAFT_556693</name>
</gene>
<accession>A0A9P7YZF0</accession>
<dbReference type="Proteomes" id="UP000887226">
    <property type="component" value="Unassembled WGS sequence"/>
</dbReference>
<reference evidence="1" key="1">
    <citation type="journal article" date="2021" name="IMA Fungus">
        <title>Genomic characterization of three marine fungi, including Emericellopsis atlantica sp. nov. with signatures of a generalist lifestyle and marine biomass degradation.</title>
        <authorList>
            <person name="Hagestad O.C."/>
            <person name="Hou L."/>
            <person name="Andersen J.H."/>
            <person name="Hansen E.H."/>
            <person name="Altermark B."/>
            <person name="Li C."/>
            <person name="Kuhnert E."/>
            <person name="Cox R.J."/>
            <person name="Crous P.W."/>
            <person name="Spatafora J.W."/>
            <person name="Lail K."/>
            <person name="Amirebrahimi M."/>
            <person name="Lipzen A."/>
            <person name="Pangilinan J."/>
            <person name="Andreopoulos W."/>
            <person name="Hayes R.D."/>
            <person name="Ng V."/>
            <person name="Grigoriev I.V."/>
            <person name="Jackson S.A."/>
            <person name="Sutton T.D.S."/>
            <person name="Dobson A.D.W."/>
            <person name="Rama T."/>
        </authorList>
    </citation>
    <scope>NUCLEOTIDE SEQUENCE</scope>
    <source>
        <strain evidence="1">TRa3180A</strain>
    </source>
</reference>
<organism evidence="1 2">
    <name type="scientific">Calycina marina</name>
    <dbReference type="NCBI Taxonomy" id="1763456"/>
    <lineage>
        <taxon>Eukaryota</taxon>
        <taxon>Fungi</taxon>
        <taxon>Dikarya</taxon>
        <taxon>Ascomycota</taxon>
        <taxon>Pezizomycotina</taxon>
        <taxon>Leotiomycetes</taxon>
        <taxon>Helotiales</taxon>
        <taxon>Pezizellaceae</taxon>
        <taxon>Calycina</taxon>
    </lineage>
</organism>
<proteinExistence type="predicted"/>
<keyword evidence="2" id="KW-1185">Reference proteome</keyword>
<evidence type="ECO:0000313" key="2">
    <source>
        <dbReference type="Proteomes" id="UP000887226"/>
    </source>
</evidence>
<dbReference type="OrthoDB" id="77405at2759"/>
<dbReference type="AlphaFoldDB" id="A0A9P7YZF0"/>
<sequence>MEKAAPVLQTVYSLGFTEAWAQHYYVTNECLSPRSHVPGIPPRYELEAREGRALYIRGIPPQAKSQFVTGLFRRFAPVMYDVCVMDNTSHEIFRWIITRSSDAVVQLLGILAGNVIKWNEYGMGEPRMIYVCPTWRPGTTFVATADFTVESLLEQLWLSRAPPEEDNYLYGHFLENSEYTKEEIPRLAGRLQVYGVHEDMFEEGTSDNENDDVDDAGESPLAQAVAPPTHRAFEVEPVLPATPATTVATPATTWAKITGAVVDKKMINIKHENKAVGPAPRILAAGHATTIGRTEPADQQMRTVLLLNLPPNTTITNISDAISEGSLVAIILAFDLETGDRYAGVTFQYASDAMDFHGVLLAEKSTRTPERFKFVVDSAINEFPVPINETIVAMGPPTYATRRLTVVKKAFFFTMKETQLMSFCEKRGIASEDIQKIWLYNGGNATIIMAKVEDAIKLKDALENQRDTALSNSPWVDLQVTYSKDPCALAEPLYFYSDLQ</sequence>
<evidence type="ECO:0000313" key="1">
    <source>
        <dbReference type="EMBL" id="KAG9241983.1"/>
    </source>
</evidence>